<organism evidence="1 2">
    <name type="scientific">Paenibacillus cisolokensis</name>
    <dbReference type="NCBI Taxonomy" id="1658519"/>
    <lineage>
        <taxon>Bacteria</taxon>
        <taxon>Bacillati</taxon>
        <taxon>Bacillota</taxon>
        <taxon>Bacilli</taxon>
        <taxon>Bacillales</taxon>
        <taxon>Paenibacillaceae</taxon>
        <taxon>Paenibacillus</taxon>
    </lineage>
</organism>
<proteinExistence type="predicted"/>
<gene>
    <name evidence="1" type="ORF">PACILC2_21800</name>
</gene>
<protein>
    <recommendedName>
        <fullName evidence="3">Transposase</fullName>
    </recommendedName>
</protein>
<dbReference type="EMBL" id="BOVJ01000067">
    <property type="protein sequence ID" value="GIQ63612.1"/>
    <property type="molecule type" value="Genomic_DNA"/>
</dbReference>
<reference evidence="1 2" key="1">
    <citation type="submission" date="2021-04" db="EMBL/GenBank/DDBJ databases">
        <title>Draft genome sequence of Paenibacillus cisolokensis, LC2-13A.</title>
        <authorList>
            <person name="Uke A."/>
            <person name="Chhe C."/>
            <person name="Baramee S."/>
            <person name="Kosugi A."/>
        </authorList>
    </citation>
    <scope>NUCLEOTIDE SEQUENCE [LARGE SCALE GENOMIC DNA]</scope>
    <source>
        <strain evidence="1 2">LC2-13A</strain>
    </source>
</reference>
<comment type="caution">
    <text evidence="1">The sequence shown here is derived from an EMBL/GenBank/DDBJ whole genome shotgun (WGS) entry which is preliminary data.</text>
</comment>
<dbReference type="RefSeq" id="WP_213528706.1">
    <property type="nucleotide sequence ID" value="NZ_BOVJ01000067.1"/>
</dbReference>
<evidence type="ECO:0008006" key="3">
    <source>
        <dbReference type="Google" id="ProtNLM"/>
    </source>
</evidence>
<evidence type="ECO:0000313" key="2">
    <source>
        <dbReference type="Proteomes" id="UP000680304"/>
    </source>
</evidence>
<dbReference type="Proteomes" id="UP000680304">
    <property type="component" value="Unassembled WGS sequence"/>
</dbReference>
<accession>A0ABQ4N635</accession>
<name>A0ABQ4N635_9BACL</name>
<evidence type="ECO:0000313" key="1">
    <source>
        <dbReference type="EMBL" id="GIQ63612.1"/>
    </source>
</evidence>
<keyword evidence="2" id="KW-1185">Reference proteome</keyword>
<sequence length="59" mass="6787">MKPRTQGERFRPIVTVLVAIDGMPVKIKVSGKTYVLKAFKQRKGRWGRKEAKQNEQTSN</sequence>